<dbReference type="Proteomes" id="UP000837857">
    <property type="component" value="Chromosome 1"/>
</dbReference>
<feature type="compositionally biased region" description="Polar residues" evidence="1">
    <location>
        <begin position="392"/>
        <end position="401"/>
    </location>
</feature>
<evidence type="ECO:0000256" key="1">
    <source>
        <dbReference type="SAM" id="MobiDB-lite"/>
    </source>
</evidence>
<dbReference type="InterPro" id="IPR001660">
    <property type="entry name" value="SAM"/>
</dbReference>
<feature type="domain" description="SAM" evidence="2">
    <location>
        <begin position="436"/>
        <end position="500"/>
    </location>
</feature>
<gene>
    <name evidence="3" type="ORF">IPOD504_LOCUS440</name>
</gene>
<feature type="region of interest" description="Disordered" evidence="1">
    <location>
        <begin position="229"/>
        <end position="275"/>
    </location>
</feature>
<protein>
    <recommendedName>
        <fullName evidence="2">SAM domain-containing protein</fullName>
    </recommendedName>
</protein>
<feature type="region of interest" description="Disordered" evidence="1">
    <location>
        <begin position="363"/>
        <end position="431"/>
    </location>
</feature>
<name>A0ABN8HKK5_9NEOP</name>
<proteinExistence type="predicted"/>
<dbReference type="SMART" id="SM00454">
    <property type="entry name" value="SAM"/>
    <property type="match status" value="1"/>
</dbReference>
<dbReference type="InterPro" id="IPR013761">
    <property type="entry name" value="SAM/pointed_sf"/>
</dbReference>
<dbReference type="SUPFAM" id="SSF47769">
    <property type="entry name" value="SAM/Pointed domain"/>
    <property type="match status" value="1"/>
</dbReference>
<keyword evidence="4" id="KW-1185">Reference proteome</keyword>
<accession>A0ABN8HKK5</accession>
<organism evidence="3 4">
    <name type="scientific">Iphiclides podalirius</name>
    <name type="common">scarce swallowtail</name>
    <dbReference type="NCBI Taxonomy" id="110791"/>
    <lineage>
        <taxon>Eukaryota</taxon>
        <taxon>Metazoa</taxon>
        <taxon>Ecdysozoa</taxon>
        <taxon>Arthropoda</taxon>
        <taxon>Hexapoda</taxon>
        <taxon>Insecta</taxon>
        <taxon>Pterygota</taxon>
        <taxon>Neoptera</taxon>
        <taxon>Endopterygota</taxon>
        <taxon>Lepidoptera</taxon>
        <taxon>Glossata</taxon>
        <taxon>Ditrysia</taxon>
        <taxon>Papilionoidea</taxon>
        <taxon>Papilionidae</taxon>
        <taxon>Papilioninae</taxon>
        <taxon>Iphiclides</taxon>
    </lineage>
</organism>
<dbReference type="Pfam" id="PF00536">
    <property type="entry name" value="SAM_1"/>
    <property type="match status" value="1"/>
</dbReference>
<evidence type="ECO:0000313" key="4">
    <source>
        <dbReference type="Proteomes" id="UP000837857"/>
    </source>
</evidence>
<dbReference type="EMBL" id="OW152813">
    <property type="protein sequence ID" value="CAH2035166.1"/>
    <property type="molecule type" value="Genomic_DNA"/>
</dbReference>
<feature type="compositionally biased region" description="Polar residues" evidence="1">
    <location>
        <begin position="232"/>
        <end position="247"/>
    </location>
</feature>
<dbReference type="InterPro" id="IPR050548">
    <property type="entry name" value="PcG_chromatin_remod_factors"/>
</dbReference>
<dbReference type="PANTHER" id="PTHR12247:SF138">
    <property type="entry name" value="POLYHOMEOTIC DISTAL, ISOFORM A-RELATED"/>
    <property type="match status" value="1"/>
</dbReference>
<feature type="non-terminal residue" evidence="3">
    <location>
        <position position="1"/>
    </location>
</feature>
<reference evidence="3" key="1">
    <citation type="submission" date="2022-03" db="EMBL/GenBank/DDBJ databases">
        <authorList>
            <person name="Martin H S."/>
        </authorList>
    </citation>
    <scope>NUCLEOTIDE SEQUENCE</scope>
</reference>
<sequence length="509" mass="52816">MPQTISMVQQIHPLGGMAQPLVGQINANQAAQNASITQALVGSGLVQTSVGMQQALNHTTPLQTSGLTLDGTPLLTSPLVQVSPAILHHEVSANSLTSPQLTLQAPGTVGLIAAPVQGSVLPLQPQTTIVAHVKNEEDKSQIATQWKVIPQRSFEPLYSLTSKAPVVQPITPQALVQAETTSEAVASVSSGYTASSTVATIASSLTTTAAPATNDSTISTSTSLIGAVGSNEAKSSPQKPESQNSNEATSTSVAAVASVATSTPPVPSSAQQTTPVAPQVVTTVASSSSVATTTAATVPPSVGTAPLFKSSQCPPRHISQQTVHDKGLPKAMVKPNILTHVIEGYVIQEAAEPFAVNRPVREWAADKDQDKENKLPSPDEPPRKKQMLDHGGSQSRISSSVVDPGEAAAHSAKADAAGDCAPDDSAQPKIPNANKWSVAEVCDFIRNIPGCAGYADEFLMQEVDGEALLLIRPEHLVMALSMKLGPALKIVACIDSLRPESEQPANDHD</sequence>
<evidence type="ECO:0000259" key="2">
    <source>
        <dbReference type="PROSITE" id="PS50105"/>
    </source>
</evidence>
<feature type="compositionally biased region" description="Low complexity" evidence="1">
    <location>
        <begin position="407"/>
        <end position="425"/>
    </location>
</feature>
<dbReference type="Gene3D" id="1.10.150.50">
    <property type="entry name" value="Transcription Factor, Ets-1"/>
    <property type="match status" value="1"/>
</dbReference>
<dbReference type="CDD" id="cd09577">
    <property type="entry name" value="SAM_Ph1_2_3"/>
    <property type="match status" value="1"/>
</dbReference>
<dbReference type="PROSITE" id="PS50105">
    <property type="entry name" value="SAM_DOMAIN"/>
    <property type="match status" value="1"/>
</dbReference>
<dbReference type="PANTHER" id="PTHR12247">
    <property type="entry name" value="POLYCOMB GROUP PROTEIN"/>
    <property type="match status" value="1"/>
</dbReference>
<feature type="compositionally biased region" description="Basic and acidic residues" evidence="1">
    <location>
        <begin position="363"/>
        <end position="374"/>
    </location>
</feature>
<evidence type="ECO:0000313" key="3">
    <source>
        <dbReference type="EMBL" id="CAH2035166.1"/>
    </source>
</evidence>
<feature type="compositionally biased region" description="Low complexity" evidence="1">
    <location>
        <begin position="248"/>
        <end position="275"/>
    </location>
</feature>